<proteinExistence type="predicted"/>
<accession>H3KFF8</accession>
<feature type="non-terminal residue" evidence="2">
    <location>
        <position position="71"/>
    </location>
</feature>
<feature type="compositionally biased region" description="Polar residues" evidence="1">
    <location>
        <begin position="60"/>
        <end position="71"/>
    </location>
</feature>
<name>H3KFF8_9BURK</name>
<dbReference type="EMBL" id="AFBQ01000213">
    <property type="protein sequence ID" value="EHY31154.1"/>
    <property type="molecule type" value="Genomic_DNA"/>
</dbReference>
<dbReference type="Proteomes" id="UP000004956">
    <property type="component" value="Unassembled WGS sequence"/>
</dbReference>
<reference evidence="2 3" key="1">
    <citation type="submission" date="2011-11" db="EMBL/GenBank/DDBJ databases">
        <authorList>
            <person name="Weinstock G."/>
            <person name="Sodergren E."/>
            <person name="Clifton S."/>
            <person name="Fulton L."/>
            <person name="Fulton B."/>
            <person name="Courtney L."/>
            <person name="Fronick C."/>
            <person name="Harrison M."/>
            <person name="Strong C."/>
            <person name="Farmer C."/>
            <person name="Delahaunty K."/>
            <person name="Markovic C."/>
            <person name="Hall O."/>
            <person name="Minx P."/>
            <person name="Tomlinson C."/>
            <person name="Mitreva M."/>
            <person name="Hou S."/>
            <person name="Chen J."/>
            <person name="Wollam A."/>
            <person name="Pepin K.H."/>
            <person name="Johnson M."/>
            <person name="Bhonagiri V."/>
            <person name="Zhang X."/>
            <person name="Suruliraj S."/>
            <person name="Warren W."/>
            <person name="Chinwalla A."/>
            <person name="Mardis E.R."/>
            <person name="Wilson R.K."/>
        </authorList>
    </citation>
    <scope>NUCLEOTIDE SEQUENCE [LARGE SCALE GENOMIC DNA]</scope>
    <source>
        <strain evidence="2 3">YIT 11816</strain>
    </source>
</reference>
<evidence type="ECO:0000313" key="2">
    <source>
        <dbReference type="EMBL" id="EHY31154.1"/>
    </source>
</evidence>
<dbReference type="HOGENOM" id="CLU_2746358_0_0_4"/>
<feature type="compositionally biased region" description="Basic and acidic residues" evidence="1">
    <location>
        <begin position="1"/>
        <end position="10"/>
    </location>
</feature>
<comment type="caution">
    <text evidence="2">The sequence shown here is derived from an EMBL/GenBank/DDBJ whole genome shotgun (WGS) entry which is preliminary data.</text>
</comment>
<evidence type="ECO:0000313" key="3">
    <source>
        <dbReference type="Proteomes" id="UP000004956"/>
    </source>
</evidence>
<organism evidence="2 3">
    <name type="scientific">Sutterella parvirubra YIT 11816</name>
    <dbReference type="NCBI Taxonomy" id="762967"/>
    <lineage>
        <taxon>Bacteria</taxon>
        <taxon>Pseudomonadati</taxon>
        <taxon>Pseudomonadota</taxon>
        <taxon>Betaproteobacteria</taxon>
        <taxon>Burkholderiales</taxon>
        <taxon>Sutterellaceae</taxon>
        <taxon>Sutterella</taxon>
    </lineage>
</organism>
<sequence>MMGILRKECRSGGSGGRAGESEKRKRDEDRAAGSSGPPPGGAGPVVESRARPQELKGLQFTPTTAERSAMR</sequence>
<feature type="compositionally biased region" description="Basic and acidic residues" evidence="1">
    <location>
        <begin position="19"/>
        <end position="31"/>
    </location>
</feature>
<evidence type="ECO:0000256" key="1">
    <source>
        <dbReference type="SAM" id="MobiDB-lite"/>
    </source>
</evidence>
<gene>
    <name evidence="2" type="ORF">HMPREF9440_01474</name>
</gene>
<feature type="region of interest" description="Disordered" evidence="1">
    <location>
        <begin position="1"/>
        <end position="71"/>
    </location>
</feature>
<keyword evidence="3" id="KW-1185">Reference proteome</keyword>
<protein>
    <submittedName>
        <fullName evidence="2">Uncharacterized protein</fullName>
    </submittedName>
</protein>
<dbReference type="AlphaFoldDB" id="H3KFF8"/>